<proteinExistence type="predicted"/>
<dbReference type="Proteomes" id="UP000093080">
    <property type="component" value="Unassembled WGS sequence"/>
</dbReference>
<evidence type="ECO:0000313" key="1">
    <source>
        <dbReference type="EMBL" id="OCC14171.1"/>
    </source>
</evidence>
<comment type="caution">
    <text evidence="1">The sequence shown here is derived from an EMBL/GenBank/DDBJ whole genome shotgun (WGS) entry which is preliminary data.</text>
</comment>
<dbReference type="OrthoDB" id="5393013at2"/>
<dbReference type="Gene3D" id="3.40.190.10">
    <property type="entry name" value="Periplasmic binding protein-like II"/>
    <property type="match status" value="2"/>
</dbReference>
<keyword evidence="2" id="KW-1185">Reference proteome</keyword>
<protein>
    <submittedName>
        <fullName evidence="1">Periplasmic binding protein-related protein</fullName>
    </submittedName>
</protein>
<dbReference type="STRING" id="1156395.DBT_2427"/>
<dbReference type="PANTHER" id="PTHR35841">
    <property type="entry name" value="PHOSPHONATES-BINDING PERIPLASMIC PROTEIN"/>
    <property type="match status" value="1"/>
</dbReference>
<sequence length="305" mass="34579">MYFMARLSTIIAILTAFLIQGSIPIYIYAGSGEQHKSPKKVFVGVITLYHPLVMFKSYQPFVDYLSNETPYNFELRISQDYGSILKYLVDGTVDVAILAGLTYLKAREEAGVLPLLGALSPDRRPTCKAIFIARGDNHKINTIQDVRGKRFAFASKYSTSGNLVPIFHLYSKEHIRLKDLGAYKNLKYHDSVAREVLRGNFDAGVVLESVAQQYKKMGIKFIGQTDPFPGFLIVVRPGADPNVVRSIEKALLRLNYDDTSHRKIMDSWDVNIRYGFTRISDSDYDPIRKMVSYLEKEGVWLLGDK</sequence>
<gene>
    <name evidence="1" type="ORF">DBT_2427</name>
</gene>
<dbReference type="Pfam" id="PF12974">
    <property type="entry name" value="Phosphonate-bd"/>
    <property type="match status" value="1"/>
</dbReference>
<reference evidence="1 2" key="1">
    <citation type="submission" date="2016-06" db="EMBL/GenBank/DDBJ databases">
        <title>Respiratory ammonification of nitrate coupled to the oxidation of elemental sulfur in deep-sea autotrophic thermophilic bacteria.</title>
        <authorList>
            <person name="Slobodkina G.B."/>
            <person name="Mardanov A.V."/>
            <person name="Ravin N.V."/>
            <person name="Frolova A.A."/>
            <person name="Viryasiv M.B."/>
            <person name="Chernyh N.A."/>
            <person name="Bonch-Osmolovskaya E.A."/>
            <person name="Slobodkin A.I."/>
        </authorList>
    </citation>
    <scope>NUCLEOTIDE SEQUENCE [LARGE SCALE GENOMIC DNA]</scope>
    <source>
        <strain evidence="1 2">S69</strain>
    </source>
</reference>
<dbReference type="AlphaFoldDB" id="A0A1B9F339"/>
<dbReference type="PANTHER" id="PTHR35841:SF1">
    <property type="entry name" value="PHOSPHONATES-BINDING PERIPLASMIC PROTEIN"/>
    <property type="match status" value="1"/>
</dbReference>
<accession>A0A1B9F339</accession>
<organism evidence="1 2">
    <name type="scientific">Dissulfuribacter thermophilus</name>
    <dbReference type="NCBI Taxonomy" id="1156395"/>
    <lineage>
        <taxon>Bacteria</taxon>
        <taxon>Pseudomonadati</taxon>
        <taxon>Thermodesulfobacteriota</taxon>
        <taxon>Dissulfuribacteria</taxon>
        <taxon>Dissulfuribacterales</taxon>
        <taxon>Dissulfuribacteraceae</taxon>
        <taxon>Dissulfuribacter</taxon>
    </lineage>
</organism>
<name>A0A1B9F339_9BACT</name>
<dbReference type="SUPFAM" id="SSF53850">
    <property type="entry name" value="Periplasmic binding protein-like II"/>
    <property type="match status" value="1"/>
</dbReference>
<dbReference type="EMBL" id="MAGO01000018">
    <property type="protein sequence ID" value="OCC14171.1"/>
    <property type="molecule type" value="Genomic_DNA"/>
</dbReference>
<evidence type="ECO:0000313" key="2">
    <source>
        <dbReference type="Proteomes" id="UP000093080"/>
    </source>
</evidence>